<keyword evidence="2" id="KW-1185">Reference proteome</keyword>
<sequence length="480" mass="54066">MSQLGDLTSSDKRRMAASALAESLSEAWRQIRFFKDCIHDACHREATFDQATRRVQRELQTASRITEVQWRQILATLPKKRDCRSPEGQAVHVIGNTDVPDKARRVLCLGPKFCNQPELSKPELLSMVRSTAARADVETVEGVIRDGVDCLRRSSKGISSIRTEDTICALREANLKLLLSDKEGGFAIVPDDIYNQKAAEAITSNFTLLKNYKPEKTKKEAVKLCERLNLTKLASSVRSGKGLSLEAFFSAKTHKMACPFRVIVSERGTWQRLLGHYLQKSLSVLEVEDPYLVRTPSMESDYLHQLPKGKVLAFSVDIKDLYYSLPHDSICETVIDGIDRHGPLKFQNTVGITAEDFVNLLMLYLRSTTVVFRTTLNHGYAPACVQDLASYNAPKYDPNEDRALDQGPVHQNTIGRNFPRTRIHFPEVWKSADRRMFSSQNYARTIALIGSWSKETKSGTRSRCCTGQKGRHSPHFTGLI</sequence>
<dbReference type="EMBL" id="JABSTQ010010111">
    <property type="protein sequence ID" value="KAG0423352.1"/>
    <property type="molecule type" value="Genomic_DNA"/>
</dbReference>
<comment type="caution">
    <text evidence="1">The sequence shown here is derived from an EMBL/GenBank/DDBJ whole genome shotgun (WGS) entry which is preliminary data.</text>
</comment>
<evidence type="ECO:0000313" key="2">
    <source>
        <dbReference type="Proteomes" id="UP000805193"/>
    </source>
</evidence>
<gene>
    <name evidence="1" type="ORF">HPB47_000868</name>
</gene>
<reference evidence="1 2" key="1">
    <citation type="journal article" date="2020" name="Cell">
        <title>Large-Scale Comparative Analyses of Tick Genomes Elucidate Their Genetic Diversity and Vector Capacities.</title>
        <authorList>
            <consortium name="Tick Genome and Microbiome Consortium (TIGMIC)"/>
            <person name="Jia N."/>
            <person name="Wang J."/>
            <person name="Shi W."/>
            <person name="Du L."/>
            <person name="Sun Y."/>
            <person name="Zhan W."/>
            <person name="Jiang J.F."/>
            <person name="Wang Q."/>
            <person name="Zhang B."/>
            <person name="Ji P."/>
            <person name="Bell-Sakyi L."/>
            <person name="Cui X.M."/>
            <person name="Yuan T.T."/>
            <person name="Jiang B.G."/>
            <person name="Yang W.F."/>
            <person name="Lam T.T."/>
            <person name="Chang Q.C."/>
            <person name="Ding S.J."/>
            <person name="Wang X.J."/>
            <person name="Zhu J.G."/>
            <person name="Ruan X.D."/>
            <person name="Zhao L."/>
            <person name="Wei J.T."/>
            <person name="Ye R.Z."/>
            <person name="Que T.C."/>
            <person name="Du C.H."/>
            <person name="Zhou Y.H."/>
            <person name="Cheng J.X."/>
            <person name="Dai P.F."/>
            <person name="Guo W.B."/>
            <person name="Han X.H."/>
            <person name="Huang E.J."/>
            <person name="Li L.F."/>
            <person name="Wei W."/>
            <person name="Gao Y.C."/>
            <person name="Liu J.Z."/>
            <person name="Shao H.Z."/>
            <person name="Wang X."/>
            <person name="Wang C.C."/>
            <person name="Yang T.C."/>
            <person name="Huo Q.B."/>
            <person name="Li W."/>
            <person name="Chen H.Y."/>
            <person name="Chen S.E."/>
            <person name="Zhou L.G."/>
            <person name="Ni X.B."/>
            <person name="Tian J.H."/>
            <person name="Sheng Y."/>
            <person name="Liu T."/>
            <person name="Pan Y.S."/>
            <person name="Xia L.Y."/>
            <person name="Li J."/>
            <person name="Zhao F."/>
            <person name="Cao W.C."/>
        </authorList>
    </citation>
    <scope>NUCLEOTIDE SEQUENCE [LARGE SCALE GENOMIC DNA]</scope>
    <source>
        <strain evidence="1">Iper-2018</strain>
    </source>
</reference>
<evidence type="ECO:0000313" key="1">
    <source>
        <dbReference type="EMBL" id="KAG0423352.1"/>
    </source>
</evidence>
<protein>
    <submittedName>
        <fullName evidence="1">Uncharacterized protein</fullName>
    </submittedName>
</protein>
<organism evidence="1 2">
    <name type="scientific">Ixodes persulcatus</name>
    <name type="common">Taiga tick</name>
    <dbReference type="NCBI Taxonomy" id="34615"/>
    <lineage>
        <taxon>Eukaryota</taxon>
        <taxon>Metazoa</taxon>
        <taxon>Ecdysozoa</taxon>
        <taxon>Arthropoda</taxon>
        <taxon>Chelicerata</taxon>
        <taxon>Arachnida</taxon>
        <taxon>Acari</taxon>
        <taxon>Parasitiformes</taxon>
        <taxon>Ixodida</taxon>
        <taxon>Ixodoidea</taxon>
        <taxon>Ixodidae</taxon>
        <taxon>Ixodinae</taxon>
        <taxon>Ixodes</taxon>
    </lineage>
</organism>
<proteinExistence type="predicted"/>
<name>A0AC60PS37_IXOPE</name>
<accession>A0AC60PS37</accession>
<dbReference type="Proteomes" id="UP000805193">
    <property type="component" value="Unassembled WGS sequence"/>
</dbReference>